<feature type="repeat" description="ANK" evidence="3">
    <location>
        <begin position="36"/>
        <end position="68"/>
    </location>
</feature>
<dbReference type="Gene3D" id="1.25.40.20">
    <property type="entry name" value="Ankyrin repeat-containing domain"/>
    <property type="match status" value="1"/>
</dbReference>
<reference evidence="5" key="1">
    <citation type="journal article" date="2019" name="Int. J. Syst. Evol. Microbiol.">
        <title>The Global Catalogue of Microorganisms (GCM) 10K type strain sequencing project: providing services to taxonomists for standard genome sequencing and annotation.</title>
        <authorList>
            <consortium name="The Broad Institute Genomics Platform"/>
            <consortium name="The Broad Institute Genome Sequencing Center for Infectious Disease"/>
            <person name="Wu L."/>
            <person name="Ma J."/>
        </authorList>
    </citation>
    <scope>NUCLEOTIDE SEQUENCE [LARGE SCALE GENOMIC DNA]</scope>
    <source>
        <strain evidence="5">CCUG 54781</strain>
    </source>
</reference>
<keyword evidence="5" id="KW-1185">Reference proteome</keyword>
<dbReference type="InterPro" id="IPR036770">
    <property type="entry name" value="Ankyrin_rpt-contain_sf"/>
</dbReference>
<dbReference type="SMART" id="SM00248">
    <property type="entry name" value="ANK"/>
    <property type="match status" value="3"/>
</dbReference>
<keyword evidence="1" id="KW-0677">Repeat</keyword>
<comment type="caution">
    <text evidence="4">The sequence shown here is derived from an EMBL/GenBank/DDBJ whole genome shotgun (WGS) entry which is preliminary data.</text>
</comment>
<feature type="repeat" description="ANK" evidence="3">
    <location>
        <begin position="69"/>
        <end position="101"/>
    </location>
</feature>
<protein>
    <submittedName>
        <fullName evidence="4">Ankyrin repeat domain-containing protein</fullName>
    </submittedName>
</protein>
<dbReference type="PANTHER" id="PTHR24171">
    <property type="entry name" value="ANKYRIN REPEAT DOMAIN-CONTAINING PROTEIN 39-RELATED"/>
    <property type="match status" value="1"/>
</dbReference>
<dbReference type="Proteomes" id="UP001596550">
    <property type="component" value="Unassembled WGS sequence"/>
</dbReference>
<proteinExistence type="predicted"/>
<keyword evidence="2 3" id="KW-0040">ANK repeat</keyword>
<dbReference type="PRINTS" id="PR01415">
    <property type="entry name" value="ANKYRIN"/>
</dbReference>
<gene>
    <name evidence="4" type="ORF">ACFQO9_17300</name>
</gene>
<evidence type="ECO:0000256" key="1">
    <source>
        <dbReference type="ARBA" id="ARBA00022737"/>
    </source>
</evidence>
<dbReference type="PROSITE" id="PS50297">
    <property type="entry name" value="ANK_REP_REGION"/>
    <property type="match status" value="2"/>
</dbReference>
<dbReference type="Pfam" id="PF12796">
    <property type="entry name" value="Ank_2"/>
    <property type="match status" value="1"/>
</dbReference>
<dbReference type="PROSITE" id="PS50088">
    <property type="entry name" value="ANK_REPEAT"/>
    <property type="match status" value="3"/>
</dbReference>
<evidence type="ECO:0000313" key="4">
    <source>
        <dbReference type="EMBL" id="MFC7348477.1"/>
    </source>
</evidence>
<dbReference type="SUPFAM" id="SSF48403">
    <property type="entry name" value="Ankyrin repeat"/>
    <property type="match status" value="1"/>
</dbReference>
<sequence>MEIELQRKLAAMIRADKDITNVIKTLDEYPTEINLVDGTPLNHAINRGRNEIVKYLVERGANVNALYEGHYSPLMSAVGNNNVEMVKLLLENGADVNLKDKYGNRALWKAILNYNLQIVKLLVEAGADPFKADNPENYSNYDGAVDLMPATEEIIKYFDSLK</sequence>
<name>A0ABW2M1Y8_9FLAO</name>
<dbReference type="EMBL" id="JBHTCR010000010">
    <property type="protein sequence ID" value="MFC7348477.1"/>
    <property type="molecule type" value="Genomic_DNA"/>
</dbReference>
<dbReference type="InterPro" id="IPR002110">
    <property type="entry name" value="Ankyrin_rpt"/>
</dbReference>
<accession>A0ABW2M1Y8</accession>
<feature type="repeat" description="ANK" evidence="3">
    <location>
        <begin position="102"/>
        <end position="134"/>
    </location>
</feature>
<dbReference type="Pfam" id="PF00023">
    <property type="entry name" value="Ank"/>
    <property type="match status" value="1"/>
</dbReference>
<evidence type="ECO:0000313" key="5">
    <source>
        <dbReference type="Proteomes" id="UP001596550"/>
    </source>
</evidence>
<organism evidence="4 5">
    <name type="scientific">Chryseobacterium zhengzhouense</name>
    <dbReference type="NCBI Taxonomy" id="1636086"/>
    <lineage>
        <taxon>Bacteria</taxon>
        <taxon>Pseudomonadati</taxon>
        <taxon>Bacteroidota</taxon>
        <taxon>Flavobacteriia</taxon>
        <taxon>Flavobacteriales</taxon>
        <taxon>Weeksellaceae</taxon>
        <taxon>Chryseobacterium group</taxon>
        <taxon>Chryseobacterium</taxon>
    </lineage>
</organism>
<evidence type="ECO:0000256" key="2">
    <source>
        <dbReference type="ARBA" id="ARBA00023043"/>
    </source>
</evidence>
<dbReference type="RefSeq" id="WP_378182256.1">
    <property type="nucleotide sequence ID" value="NZ_JBHTCR010000010.1"/>
</dbReference>
<evidence type="ECO:0000256" key="3">
    <source>
        <dbReference type="PROSITE-ProRule" id="PRU00023"/>
    </source>
</evidence>